<dbReference type="GO" id="GO:0033503">
    <property type="term" value="C:HULC complex"/>
    <property type="evidence" value="ECO:0007669"/>
    <property type="project" value="TreeGrafter"/>
</dbReference>
<evidence type="ECO:0000256" key="2">
    <source>
        <dbReference type="ARBA" id="ARBA00004123"/>
    </source>
</evidence>
<keyword evidence="11 15" id="KW-0175">Coiled coil</keyword>
<feature type="compositionally biased region" description="Low complexity" evidence="17">
    <location>
        <begin position="204"/>
        <end position="222"/>
    </location>
</feature>
<evidence type="ECO:0000256" key="4">
    <source>
        <dbReference type="ARBA" id="ARBA00005555"/>
    </source>
</evidence>
<feature type="coiled-coil region" evidence="16">
    <location>
        <begin position="518"/>
        <end position="552"/>
    </location>
</feature>
<comment type="caution">
    <text evidence="19">The sequence shown here is derived from an EMBL/GenBank/DDBJ whole genome shotgun (WGS) entry which is preliminary data.</text>
</comment>
<evidence type="ECO:0000256" key="13">
    <source>
        <dbReference type="ARBA" id="ARBA00059679"/>
    </source>
</evidence>
<evidence type="ECO:0000313" key="20">
    <source>
        <dbReference type="Proteomes" id="UP001202479"/>
    </source>
</evidence>
<keyword evidence="7 14" id="KW-0863">Zinc-finger</keyword>
<dbReference type="InterPro" id="IPR013956">
    <property type="entry name" value="E3_ubiquit_lig_Bre1"/>
</dbReference>
<dbReference type="Gene3D" id="3.30.40.10">
    <property type="entry name" value="Zinc/RING finger domain, C3HC4 (zinc finger)"/>
    <property type="match status" value="1"/>
</dbReference>
<feature type="coiled-coil region" evidence="16">
    <location>
        <begin position="462"/>
        <end position="492"/>
    </location>
</feature>
<dbReference type="GO" id="GO:0005634">
    <property type="term" value="C:nucleus"/>
    <property type="evidence" value="ECO:0007669"/>
    <property type="project" value="UniProtKB-SubCell"/>
</dbReference>
<dbReference type="SUPFAM" id="SSF57850">
    <property type="entry name" value="RING/U-box"/>
    <property type="match status" value="1"/>
</dbReference>
<evidence type="ECO:0000256" key="14">
    <source>
        <dbReference type="PROSITE-ProRule" id="PRU00175"/>
    </source>
</evidence>
<comment type="subcellular location">
    <subcellularLocation>
        <location evidence="2 15">Nucleus</location>
    </subcellularLocation>
</comment>
<evidence type="ECO:0000256" key="8">
    <source>
        <dbReference type="ARBA" id="ARBA00022786"/>
    </source>
</evidence>
<feature type="region of interest" description="Disordered" evidence="17">
    <location>
        <begin position="192"/>
        <end position="225"/>
    </location>
</feature>
<dbReference type="EC" id="2.3.2.27" evidence="15"/>
<keyword evidence="8 15" id="KW-0833">Ubl conjugation pathway</keyword>
<dbReference type="PROSITE" id="PS50089">
    <property type="entry name" value="ZF_RING_2"/>
    <property type="match status" value="1"/>
</dbReference>
<feature type="coiled-coil region" evidence="16">
    <location>
        <begin position="227"/>
        <end position="360"/>
    </location>
</feature>
<dbReference type="Pfam" id="PF08647">
    <property type="entry name" value="BRE1"/>
    <property type="match status" value="1"/>
</dbReference>
<dbReference type="PANTHER" id="PTHR23163">
    <property type="entry name" value="RING FINGER PROTEIN-RELATED"/>
    <property type="match status" value="1"/>
</dbReference>
<evidence type="ECO:0000256" key="16">
    <source>
        <dbReference type="SAM" id="Coils"/>
    </source>
</evidence>
<proteinExistence type="inferred from homology"/>
<evidence type="ECO:0000256" key="15">
    <source>
        <dbReference type="RuleBase" id="RU365038"/>
    </source>
</evidence>
<keyword evidence="10 15" id="KW-0156">Chromatin regulator</keyword>
<evidence type="ECO:0000256" key="9">
    <source>
        <dbReference type="ARBA" id="ARBA00022833"/>
    </source>
</evidence>
<keyword evidence="9 15" id="KW-0862">Zinc</keyword>
<feature type="compositionally biased region" description="Basic and acidic residues" evidence="17">
    <location>
        <begin position="192"/>
        <end position="202"/>
    </location>
</feature>
<dbReference type="Pfam" id="PF13923">
    <property type="entry name" value="zf-C3HC4_2"/>
    <property type="match status" value="1"/>
</dbReference>
<keyword evidence="5 15" id="KW-0808">Transferase</keyword>
<feature type="domain" description="RING-type" evidence="18">
    <location>
        <begin position="609"/>
        <end position="648"/>
    </location>
</feature>
<comment type="similarity">
    <text evidence="4 15">Belongs to the BRE1 family.</text>
</comment>
<evidence type="ECO:0000256" key="6">
    <source>
        <dbReference type="ARBA" id="ARBA00022723"/>
    </source>
</evidence>
<evidence type="ECO:0000256" key="10">
    <source>
        <dbReference type="ARBA" id="ARBA00022853"/>
    </source>
</evidence>
<evidence type="ECO:0000313" key="19">
    <source>
        <dbReference type="EMBL" id="KAI3404874.2"/>
    </source>
</evidence>
<dbReference type="GeneID" id="73379907"/>
<evidence type="ECO:0000256" key="7">
    <source>
        <dbReference type="ARBA" id="ARBA00022771"/>
    </source>
</evidence>
<reference evidence="19" key="1">
    <citation type="journal article" date="2022" name="DNA Res.">
        <title>Genome analysis of five recently described species of the CUG-Ser clade uncovers Candida theae as a new hybrid lineage with pathogenic potential in the Candida parapsilosis species complex.</title>
        <authorList>
            <person name="Mixao V."/>
            <person name="Del Olmo V."/>
            <person name="Hegedusova E."/>
            <person name="Saus E."/>
            <person name="Pryszcz L."/>
            <person name="Cillingova A."/>
            <person name="Nosek J."/>
            <person name="Gabaldon T."/>
        </authorList>
    </citation>
    <scope>NUCLEOTIDE SEQUENCE</scope>
    <source>
        <strain evidence="19">CBS 10844</strain>
    </source>
</reference>
<gene>
    <name evidence="19" type="ORF">KGF56_002290</name>
</gene>
<dbReference type="EMBL" id="JAHUZD010000073">
    <property type="protein sequence ID" value="KAI3404874.2"/>
    <property type="molecule type" value="Genomic_DNA"/>
</dbReference>
<comment type="catalytic activity">
    <reaction evidence="1 15">
        <text>S-ubiquitinyl-[E2 ubiquitin-conjugating enzyme]-L-cysteine + [acceptor protein]-L-lysine = [E2 ubiquitin-conjugating enzyme]-L-cysteine + N(6)-ubiquitinyl-[acceptor protein]-L-lysine.</text>
        <dbReference type="EC" id="2.3.2.27"/>
    </reaction>
</comment>
<evidence type="ECO:0000259" key="18">
    <source>
        <dbReference type="PROSITE" id="PS50089"/>
    </source>
</evidence>
<name>A0AAI9SXV9_9ASCO</name>
<comment type="pathway">
    <text evidence="3 15">Protein modification; protein ubiquitination.</text>
</comment>
<evidence type="ECO:0000256" key="5">
    <source>
        <dbReference type="ARBA" id="ARBA00022679"/>
    </source>
</evidence>
<organism evidence="19 20">
    <name type="scientific">Candida oxycetoniae</name>
    <dbReference type="NCBI Taxonomy" id="497107"/>
    <lineage>
        <taxon>Eukaryota</taxon>
        <taxon>Fungi</taxon>
        <taxon>Dikarya</taxon>
        <taxon>Ascomycota</taxon>
        <taxon>Saccharomycotina</taxon>
        <taxon>Pichiomycetes</taxon>
        <taxon>Debaryomycetaceae</taxon>
        <taxon>Candida/Lodderomyces clade</taxon>
        <taxon>Candida</taxon>
    </lineage>
</organism>
<dbReference type="RefSeq" id="XP_049180619.1">
    <property type="nucleotide sequence ID" value="XM_049323503.1"/>
</dbReference>
<dbReference type="GO" id="GO:0006325">
    <property type="term" value="P:chromatin organization"/>
    <property type="evidence" value="ECO:0007669"/>
    <property type="project" value="UniProtKB-KW"/>
</dbReference>
<dbReference type="InterPro" id="IPR013083">
    <property type="entry name" value="Znf_RING/FYVE/PHD"/>
</dbReference>
<dbReference type="GO" id="GO:0006950">
    <property type="term" value="P:response to stress"/>
    <property type="evidence" value="ECO:0007669"/>
    <property type="project" value="UniProtKB-ARBA"/>
</dbReference>
<dbReference type="SMART" id="SM00184">
    <property type="entry name" value="RING"/>
    <property type="match status" value="1"/>
</dbReference>
<keyword evidence="20" id="KW-1185">Reference proteome</keyword>
<evidence type="ECO:0000256" key="11">
    <source>
        <dbReference type="ARBA" id="ARBA00023054"/>
    </source>
</evidence>
<sequence length="661" mass="74843">MNKRPSDSVGTTSAKKSKVALDELSTEGPLSQADVVYFKKEAIWRQMILYKQQVLKLKGEVKRLTRDVDQSKHISSVLIAWYEQLVALFDVEEGKDDNILVAFNDKVDAKLQTISKQLSKAISSKVAPSDIQSVQQLGTLKSENQILVKENQTLTENIAALESEILALINTYERNESKTLKRVDDARKEIMEQKEEEGKEGESTTTPALPAAAPAAAPQQQTNGSSLDTLTTEVEQLRTSNAILNEQTQALSTSNQELLKKTTALESKLHNLSESDLQDNPIYKRLIKNNQSLQEQISKVNKLNSVNVTKLSELEEKQNEIKKIVEMELVKENESLKQQLEKAEQDLVRVRTTRDELLAKNSLLTSEKEDQKSTESLLELNEIFSKRIEELTKEKFSPMETEHADSLLLLNEIREIESAFKQTRDLTIKKLHTTIDHENQVKKLTIEKNKADQKYFATMRLKDSLTNENKVLKQQVAKSQDLIKNLNELEVTYLNKIDILSKSLLDYKIIKENSLQENFALQDKVKSLQVTKEALEKDVERKDAKVNTLTSELSQSKDLANKQLLELTKLNKSLASTESLLLKYKANNTSSILEEDEQQIQALRSIAKCSVCTKNWKDTAITVCGHVFCSGCTHERLAARLRRCPTCNKGFSSNDLLTVHL</sequence>
<protein>
    <recommendedName>
        <fullName evidence="15">E3 ubiquitin protein ligase</fullName>
        <ecNumber evidence="15">2.3.2.27</ecNumber>
    </recommendedName>
</protein>
<evidence type="ECO:0000256" key="3">
    <source>
        <dbReference type="ARBA" id="ARBA00004906"/>
    </source>
</evidence>
<dbReference type="GO" id="GO:0008270">
    <property type="term" value="F:zinc ion binding"/>
    <property type="evidence" value="ECO:0007669"/>
    <property type="project" value="UniProtKB-KW"/>
</dbReference>
<dbReference type="FunFam" id="3.30.40.10:FF:000414">
    <property type="entry name" value="E3 ubiquitin protein ligase"/>
    <property type="match status" value="1"/>
</dbReference>
<evidence type="ECO:0000256" key="17">
    <source>
        <dbReference type="SAM" id="MobiDB-lite"/>
    </source>
</evidence>
<dbReference type="GO" id="GO:0061630">
    <property type="term" value="F:ubiquitin protein ligase activity"/>
    <property type="evidence" value="ECO:0007669"/>
    <property type="project" value="UniProtKB-EC"/>
</dbReference>
<evidence type="ECO:0000256" key="12">
    <source>
        <dbReference type="ARBA" id="ARBA00023242"/>
    </source>
</evidence>
<dbReference type="CDD" id="cd16499">
    <property type="entry name" value="RING-HC_Bre1-like"/>
    <property type="match status" value="1"/>
</dbReference>
<dbReference type="GO" id="GO:0016567">
    <property type="term" value="P:protein ubiquitination"/>
    <property type="evidence" value="ECO:0007669"/>
    <property type="project" value="UniProtKB-UniRule"/>
</dbReference>
<dbReference type="AlphaFoldDB" id="A0AAI9SXV9"/>
<evidence type="ECO:0000256" key="1">
    <source>
        <dbReference type="ARBA" id="ARBA00000900"/>
    </source>
</evidence>
<comment type="function">
    <text evidence="13">E3 ubiquitin-protein ligase that mediates monoubiquitination of histone H2B to form H2BK123ub1. H2BK123ub1 gives a specific tag for epigenetic transcriptional activation and is also a prerequisite for H3K4me and H3K79me formation.</text>
</comment>
<dbReference type="PANTHER" id="PTHR23163:SF0">
    <property type="entry name" value="E3 UBIQUITIN-PROTEIN LIGASE BRE1"/>
    <property type="match status" value="1"/>
</dbReference>
<keyword evidence="12 15" id="KW-0539">Nucleus</keyword>
<accession>A0AAI9SXV9</accession>
<dbReference type="Proteomes" id="UP001202479">
    <property type="component" value="Unassembled WGS sequence"/>
</dbReference>
<dbReference type="InterPro" id="IPR001841">
    <property type="entry name" value="Znf_RING"/>
</dbReference>
<keyword evidence="6 15" id="KW-0479">Metal-binding</keyword>